<dbReference type="RefSeq" id="WP_026613080.1">
    <property type="nucleotide sequence ID" value="NZ_NJGD01000001.1"/>
</dbReference>
<feature type="compositionally biased region" description="Polar residues" evidence="1">
    <location>
        <begin position="38"/>
        <end position="47"/>
    </location>
</feature>
<evidence type="ECO:0000256" key="1">
    <source>
        <dbReference type="SAM" id="MobiDB-lite"/>
    </source>
</evidence>
<name>A0A2J0Z8H7_RHIML</name>
<protein>
    <submittedName>
        <fullName evidence="2">Uncharacterized protein</fullName>
    </submittedName>
</protein>
<dbReference type="EMBL" id="NJGD01000001">
    <property type="protein sequence ID" value="PJR16807.1"/>
    <property type="molecule type" value="Genomic_DNA"/>
</dbReference>
<dbReference type="AlphaFoldDB" id="A0A2J0Z8H7"/>
<proteinExistence type="predicted"/>
<evidence type="ECO:0000313" key="3">
    <source>
        <dbReference type="Proteomes" id="UP000231987"/>
    </source>
</evidence>
<gene>
    <name evidence="2" type="ORF">CEJ86_00955</name>
</gene>
<sequence>MGKLFGGDKPDYPDPEPPATMPDPEDPLAKRQRRKQTRTLNTTSSSAADRLAPVPGTIGREFTRSTLGAN</sequence>
<evidence type="ECO:0000313" key="2">
    <source>
        <dbReference type="EMBL" id="PJR16807.1"/>
    </source>
</evidence>
<comment type="caution">
    <text evidence="2">The sequence shown here is derived from an EMBL/GenBank/DDBJ whole genome shotgun (WGS) entry which is preliminary data.</text>
</comment>
<organism evidence="2 3">
    <name type="scientific">Rhizobium meliloti</name>
    <name type="common">Ensifer meliloti</name>
    <name type="synonym">Sinorhizobium meliloti</name>
    <dbReference type="NCBI Taxonomy" id="382"/>
    <lineage>
        <taxon>Bacteria</taxon>
        <taxon>Pseudomonadati</taxon>
        <taxon>Pseudomonadota</taxon>
        <taxon>Alphaproteobacteria</taxon>
        <taxon>Hyphomicrobiales</taxon>
        <taxon>Rhizobiaceae</taxon>
        <taxon>Sinorhizobium/Ensifer group</taxon>
        <taxon>Sinorhizobium</taxon>
    </lineage>
</organism>
<feature type="compositionally biased region" description="Basic and acidic residues" evidence="1">
    <location>
        <begin position="1"/>
        <end position="12"/>
    </location>
</feature>
<reference evidence="2 3" key="1">
    <citation type="submission" date="2017-06" db="EMBL/GenBank/DDBJ databases">
        <title>Ensifer strains isolated from leguminous trees and herbs display diverse denitrification phenotypes with some acting as strong N2O sinks.</title>
        <authorList>
            <person name="Woliy K."/>
            <person name="Mania D."/>
            <person name="Bakken L.R."/>
            <person name="Frostegard A."/>
        </authorList>
    </citation>
    <scope>NUCLEOTIDE SEQUENCE [LARGE SCALE GENOMIC DNA]</scope>
    <source>
        <strain evidence="2 3">AC50a</strain>
    </source>
</reference>
<dbReference type="Proteomes" id="UP000231987">
    <property type="component" value="Unassembled WGS sequence"/>
</dbReference>
<feature type="region of interest" description="Disordered" evidence="1">
    <location>
        <begin position="1"/>
        <end position="70"/>
    </location>
</feature>
<accession>A0A2J0Z8H7</accession>